<accession>A0A4Y2I0K3</accession>
<dbReference type="Proteomes" id="UP000499080">
    <property type="component" value="Unassembled WGS sequence"/>
</dbReference>
<dbReference type="EMBL" id="BGPR01002268">
    <property type="protein sequence ID" value="GBM70716.1"/>
    <property type="molecule type" value="Genomic_DNA"/>
</dbReference>
<sequence>MHGTSSVESGFKSGTFWPRGHRDPNLSVDQAYTEEHVVTKSKNKEPNQRVTVRPIVGCNSTVTKRGGDQILQDSTLQRMTSKTKLWNEHLFVERTQPEGYSKTNSWVQQHSNEKRRRPNVTGQRVTENDFQNKTME</sequence>
<evidence type="ECO:0000313" key="3">
    <source>
        <dbReference type="Proteomes" id="UP000499080"/>
    </source>
</evidence>
<organism evidence="2 3">
    <name type="scientific">Araneus ventricosus</name>
    <name type="common">Orbweaver spider</name>
    <name type="synonym">Epeira ventricosa</name>
    <dbReference type="NCBI Taxonomy" id="182803"/>
    <lineage>
        <taxon>Eukaryota</taxon>
        <taxon>Metazoa</taxon>
        <taxon>Ecdysozoa</taxon>
        <taxon>Arthropoda</taxon>
        <taxon>Chelicerata</taxon>
        <taxon>Arachnida</taxon>
        <taxon>Araneae</taxon>
        <taxon>Araneomorphae</taxon>
        <taxon>Entelegynae</taxon>
        <taxon>Araneoidea</taxon>
        <taxon>Araneidae</taxon>
        <taxon>Araneus</taxon>
    </lineage>
</organism>
<evidence type="ECO:0000256" key="1">
    <source>
        <dbReference type="SAM" id="MobiDB-lite"/>
    </source>
</evidence>
<reference evidence="2 3" key="1">
    <citation type="journal article" date="2019" name="Sci. Rep.">
        <title>Orb-weaving spider Araneus ventricosus genome elucidates the spidroin gene catalogue.</title>
        <authorList>
            <person name="Kono N."/>
            <person name="Nakamura H."/>
            <person name="Ohtoshi R."/>
            <person name="Moran D.A.P."/>
            <person name="Shinohara A."/>
            <person name="Yoshida Y."/>
            <person name="Fujiwara M."/>
            <person name="Mori M."/>
            <person name="Tomita M."/>
            <person name="Arakawa K."/>
        </authorList>
    </citation>
    <scope>NUCLEOTIDE SEQUENCE [LARGE SCALE GENOMIC DNA]</scope>
</reference>
<dbReference type="AlphaFoldDB" id="A0A4Y2I0K3"/>
<protein>
    <submittedName>
        <fullName evidence="2">Uncharacterized protein</fullName>
    </submittedName>
</protein>
<evidence type="ECO:0000313" key="2">
    <source>
        <dbReference type="EMBL" id="GBM70716.1"/>
    </source>
</evidence>
<feature type="compositionally biased region" description="Polar residues" evidence="1">
    <location>
        <begin position="120"/>
        <end position="136"/>
    </location>
</feature>
<feature type="region of interest" description="Disordered" evidence="1">
    <location>
        <begin position="1"/>
        <end position="53"/>
    </location>
</feature>
<gene>
    <name evidence="2" type="ORF">AVEN_64651_1</name>
</gene>
<feature type="compositionally biased region" description="Polar residues" evidence="1">
    <location>
        <begin position="101"/>
        <end position="110"/>
    </location>
</feature>
<feature type="compositionally biased region" description="Basic and acidic residues" evidence="1">
    <location>
        <begin position="33"/>
        <end position="47"/>
    </location>
</feature>
<name>A0A4Y2I0K3_ARAVE</name>
<keyword evidence="3" id="KW-1185">Reference proteome</keyword>
<comment type="caution">
    <text evidence="2">The sequence shown here is derived from an EMBL/GenBank/DDBJ whole genome shotgun (WGS) entry which is preliminary data.</text>
</comment>
<feature type="region of interest" description="Disordered" evidence="1">
    <location>
        <begin position="96"/>
        <end position="136"/>
    </location>
</feature>
<proteinExistence type="predicted"/>